<accession>A0AAW0NVB4</accession>
<evidence type="ECO:0000313" key="2">
    <source>
        <dbReference type="Proteomes" id="UP001460270"/>
    </source>
</evidence>
<dbReference type="EMBL" id="JBBPFD010000010">
    <property type="protein sequence ID" value="KAK7909887.1"/>
    <property type="molecule type" value="Genomic_DNA"/>
</dbReference>
<protein>
    <submittedName>
        <fullName evidence="1">Uncharacterized protein</fullName>
    </submittedName>
</protein>
<proteinExistence type="predicted"/>
<gene>
    <name evidence="1" type="ORF">WMY93_014571</name>
</gene>
<comment type="caution">
    <text evidence="1">The sequence shown here is derived from an EMBL/GenBank/DDBJ whole genome shotgun (WGS) entry which is preliminary data.</text>
</comment>
<sequence>MLFIQPQTALCPSLQGRTNSRKSVIAFDFPELLLLQPPKKYMEVLQTQLDHGPLMRLPACLCRQSNGVLVDAIGLFQINMEDINAAGALQIQDSKGQGAERDIEQAITDWTALRAAALATEPDHTTVQFKVWLRRDLSASTFL</sequence>
<dbReference type="AlphaFoldDB" id="A0AAW0NVB4"/>
<evidence type="ECO:0000313" key="1">
    <source>
        <dbReference type="EMBL" id="KAK7909887.1"/>
    </source>
</evidence>
<reference evidence="2" key="1">
    <citation type="submission" date="2024-04" db="EMBL/GenBank/DDBJ databases">
        <title>Salinicola lusitanus LLJ914,a marine bacterium isolated from the Okinawa Trough.</title>
        <authorList>
            <person name="Li J."/>
        </authorList>
    </citation>
    <scope>NUCLEOTIDE SEQUENCE [LARGE SCALE GENOMIC DNA]</scope>
</reference>
<dbReference type="Proteomes" id="UP001460270">
    <property type="component" value="Unassembled WGS sequence"/>
</dbReference>
<name>A0AAW0NVB4_9GOBI</name>
<keyword evidence="2" id="KW-1185">Reference proteome</keyword>
<organism evidence="1 2">
    <name type="scientific">Mugilogobius chulae</name>
    <name type="common">yellowstripe goby</name>
    <dbReference type="NCBI Taxonomy" id="88201"/>
    <lineage>
        <taxon>Eukaryota</taxon>
        <taxon>Metazoa</taxon>
        <taxon>Chordata</taxon>
        <taxon>Craniata</taxon>
        <taxon>Vertebrata</taxon>
        <taxon>Euteleostomi</taxon>
        <taxon>Actinopterygii</taxon>
        <taxon>Neopterygii</taxon>
        <taxon>Teleostei</taxon>
        <taxon>Neoteleostei</taxon>
        <taxon>Acanthomorphata</taxon>
        <taxon>Gobiaria</taxon>
        <taxon>Gobiiformes</taxon>
        <taxon>Gobioidei</taxon>
        <taxon>Gobiidae</taxon>
        <taxon>Gobionellinae</taxon>
        <taxon>Mugilogobius</taxon>
    </lineage>
</organism>